<dbReference type="AlphaFoldDB" id="A0A1L6TF59"/>
<dbReference type="GO" id="GO:0016034">
    <property type="term" value="F:maleylacetoacetate isomerase activity"/>
    <property type="evidence" value="ECO:0007669"/>
    <property type="project" value="UniProtKB-EC"/>
</dbReference>
<dbReference type="GO" id="GO:0006749">
    <property type="term" value="P:glutathione metabolic process"/>
    <property type="evidence" value="ECO:0007669"/>
    <property type="project" value="TreeGrafter"/>
</dbReference>
<keyword evidence="2" id="KW-0413">Isomerase</keyword>
<dbReference type="GO" id="GO:0004364">
    <property type="term" value="F:glutathione transferase activity"/>
    <property type="evidence" value="ECO:0007669"/>
    <property type="project" value="TreeGrafter"/>
</dbReference>
<dbReference type="Proteomes" id="UP000029558">
    <property type="component" value="Chromosome"/>
</dbReference>
<dbReference type="CDD" id="cd03042">
    <property type="entry name" value="GST_N_Zeta"/>
    <property type="match status" value="1"/>
</dbReference>
<dbReference type="EMBL" id="CP012508">
    <property type="protein sequence ID" value="ALB24136.1"/>
    <property type="molecule type" value="Genomic_DNA"/>
</dbReference>
<proteinExistence type="inferred from homology"/>
<sequence length="214" mass="24285">MKLYGYFRSSASFRVRIALALKAIDYDYMPVHLLNNEGEQYQADYTKINPQQLVPSLIDGDIVITQSLAVIEYLDAKYPDNSLLIPKDICLAAKARQIAYAVACDTHPMNNLRVLQYLQNELNIDDQAKNIWYQHWVLAGFTALEKMLAETAGEYCLDNQLSLADICLIPQVYNAKRFNCDLTGFPQILAIYEHCMEHAGFIQAAPENQPDSPM</sequence>
<dbReference type="SUPFAM" id="SSF47616">
    <property type="entry name" value="GST C-terminal domain-like"/>
    <property type="match status" value="1"/>
</dbReference>
<protein>
    <submittedName>
        <fullName evidence="2">Maleylacetoacetate isomerase</fullName>
        <ecNumber evidence="2">5.2.1.2</ecNumber>
    </submittedName>
</protein>
<dbReference type="NCBIfam" id="TIGR01262">
    <property type="entry name" value="maiA"/>
    <property type="match status" value="1"/>
</dbReference>
<dbReference type="PROSITE" id="PS50404">
    <property type="entry name" value="GST_NTER"/>
    <property type="match status" value="1"/>
</dbReference>
<dbReference type="GO" id="GO:0005737">
    <property type="term" value="C:cytoplasm"/>
    <property type="evidence" value="ECO:0007669"/>
    <property type="project" value="InterPro"/>
</dbReference>
<gene>
    <name evidence="2" type="ORF">KU39_2961</name>
</gene>
<comment type="similarity">
    <text evidence="1">Belongs to the GST superfamily. Zeta family.</text>
</comment>
<dbReference type="Gene3D" id="3.40.30.10">
    <property type="entry name" value="Glutaredoxin"/>
    <property type="match status" value="1"/>
</dbReference>
<dbReference type="InterPro" id="IPR040079">
    <property type="entry name" value="Glutathione_S-Trfase"/>
</dbReference>
<dbReference type="Gene3D" id="1.20.1050.10">
    <property type="match status" value="1"/>
</dbReference>
<dbReference type="InterPro" id="IPR004045">
    <property type="entry name" value="Glutathione_S-Trfase_N"/>
</dbReference>
<dbReference type="PANTHER" id="PTHR42673:SF21">
    <property type="entry name" value="GLUTATHIONE S-TRANSFERASE YFCF"/>
    <property type="match status" value="1"/>
</dbReference>
<dbReference type="InterPro" id="IPR010987">
    <property type="entry name" value="Glutathione-S-Trfase_C-like"/>
</dbReference>
<accession>A0A1L6TF59</accession>
<dbReference type="GO" id="GO:0006559">
    <property type="term" value="P:L-phenylalanine catabolic process"/>
    <property type="evidence" value="ECO:0007669"/>
    <property type="project" value="TreeGrafter"/>
</dbReference>
<dbReference type="RefSeq" id="WP_017378146.1">
    <property type="nucleotide sequence ID" value="NZ_CP012508.1"/>
</dbReference>
<dbReference type="InterPro" id="IPR036282">
    <property type="entry name" value="Glutathione-S-Trfase_C_sf"/>
</dbReference>
<evidence type="ECO:0000313" key="2">
    <source>
        <dbReference type="EMBL" id="ALB24136.1"/>
    </source>
</evidence>
<dbReference type="CDD" id="cd03191">
    <property type="entry name" value="GST_C_Zeta"/>
    <property type="match status" value="1"/>
</dbReference>
<dbReference type="InterPro" id="IPR034330">
    <property type="entry name" value="GST_Zeta_C"/>
</dbReference>
<dbReference type="SFLD" id="SFLDS00019">
    <property type="entry name" value="Glutathione_Transferase_(cytos"/>
    <property type="match status" value="1"/>
</dbReference>
<reference evidence="2 3" key="1">
    <citation type="journal article" date="2014" name="Genome Announc.">
        <title>Comparative Genome Analysis of Two Isolates of the Fish Pathogen Piscirickettsia salmonis from Different Hosts Reveals Major Differences in Virulence-Associated Secretion Systems.</title>
        <authorList>
            <person name="Bohle H."/>
            <person name="Henriquez P."/>
            <person name="Grothusen H."/>
            <person name="Navas E."/>
            <person name="Sandoval A."/>
            <person name="Bustamante F."/>
            <person name="Bustos P."/>
            <person name="Mancilla M."/>
        </authorList>
    </citation>
    <scope>NUCLEOTIDE SEQUENCE [LARGE SCALE GENOMIC DNA]</scope>
    <source>
        <strain evidence="3">B1-32597</strain>
    </source>
</reference>
<dbReference type="SUPFAM" id="SSF52833">
    <property type="entry name" value="Thioredoxin-like"/>
    <property type="match status" value="1"/>
</dbReference>
<dbReference type="InterPro" id="IPR034333">
    <property type="entry name" value="GST_Zeta_N"/>
</dbReference>
<organism evidence="2 3">
    <name type="scientific">Piscirickettsia salmonis</name>
    <dbReference type="NCBI Taxonomy" id="1238"/>
    <lineage>
        <taxon>Bacteria</taxon>
        <taxon>Pseudomonadati</taxon>
        <taxon>Pseudomonadota</taxon>
        <taxon>Gammaproteobacteria</taxon>
        <taxon>Thiotrichales</taxon>
        <taxon>Piscirickettsiaceae</taxon>
        <taxon>Piscirickettsia</taxon>
    </lineage>
</organism>
<dbReference type="EC" id="5.2.1.2" evidence="2"/>
<evidence type="ECO:0000256" key="1">
    <source>
        <dbReference type="ARBA" id="ARBA00010007"/>
    </source>
</evidence>
<dbReference type="OrthoDB" id="509852at2"/>
<name>A0A1L6TF59_PISSA</name>
<dbReference type="PROSITE" id="PS50405">
    <property type="entry name" value="GST_CTER"/>
    <property type="match status" value="1"/>
</dbReference>
<dbReference type="FunFam" id="1.20.1050.10:FF:000017">
    <property type="entry name" value="Maleylacetoacetate isomerase"/>
    <property type="match status" value="1"/>
</dbReference>
<dbReference type="InterPro" id="IPR036249">
    <property type="entry name" value="Thioredoxin-like_sf"/>
</dbReference>
<dbReference type="SFLD" id="SFLDG00358">
    <property type="entry name" value="Main_(cytGST)"/>
    <property type="match status" value="1"/>
</dbReference>
<dbReference type="PANTHER" id="PTHR42673">
    <property type="entry name" value="MALEYLACETOACETATE ISOMERASE"/>
    <property type="match status" value="1"/>
</dbReference>
<dbReference type="Pfam" id="PF02798">
    <property type="entry name" value="GST_N"/>
    <property type="match status" value="1"/>
</dbReference>
<evidence type="ECO:0000313" key="3">
    <source>
        <dbReference type="Proteomes" id="UP000029558"/>
    </source>
</evidence>
<dbReference type="InterPro" id="IPR005955">
    <property type="entry name" value="GST_Zeta"/>
</dbReference>